<name>A0A164SA70_9AGAM</name>
<reference evidence="2 3" key="1">
    <citation type="journal article" date="2016" name="Mol. Biol. Evol.">
        <title>Comparative Genomics of Early-Diverging Mushroom-Forming Fungi Provides Insights into the Origins of Lignocellulose Decay Capabilities.</title>
        <authorList>
            <person name="Nagy L.G."/>
            <person name="Riley R."/>
            <person name="Tritt A."/>
            <person name="Adam C."/>
            <person name="Daum C."/>
            <person name="Floudas D."/>
            <person name="Sun H."/>
            <person name="Yadav J.S."/>
            <person name="Pangilinan J."/>
            <person name="Larsson K.H."/>
            <person name="Matsuura K."/>
            <person name="Barry K."/>
            <person name="Labutti K."/>
            <person name="Kuo R."/>
            <person name="Ohm R.A."/>
            <person name="Bhattacharya S.S."/>
            <person name="Shirouzu T."/>
            <person name="Yoshinaga Y."/>
            <person name="Martin F.M."/>
            <person name="Grigoriev I.V."/>
            <person name="Hibbett D.S."/>
        </authorList>
    </citation>
    <scope>NUCLEOTIDE SEQUENCE [LARGE SCALE GENOMIC DNA]</scope>
    <source>
        <strain evidence="2 3">HHB9708</strain>
    </source>
</reference>
<evidence type="ECO:0000313" key="2">
    <source>
        <dbReference type="EMBL" id="KZS91285.1"/>
    </source>
</evidence>
<dbReference type="AlphaFoldDB" id="A0A164SA70"/>
<organism evidence="2 3">
    <name type="scientific">Sistotremastrum niveocremeum HHB9708</name>
    <dbReference type="NCBI Taxonomy" id="1314777"/>
    <lineage>
        <taxon>Eukaryota</taxon>
        <taxon>Fungi</taxon>
        <taxon>Dikarya</taxon>
        <taxon>Basidiomycota</taxon>
        <taxon>Agaricomycotina</taxon>
        <taxon>Agaricomycetes</taxon>
        <taxon>Sistotremastrales</taxon>
        <taxon>Sistotremastraceae</taxon>
        <taxon>Sertulicium</taxon>
        <taxon>Sertulicium niveocremeum</taxon>
    </lineage>
</organism>
<accession>A0A164SA70</accession>
<feature type="compositionally biased region" description="Polar residues" evidence="1">
    <location>
        <begin position="17"/>
        <end position="27"/>
    </location>
</feature>
<keyword evidence="3" id="KW-1185">Reference proteome</keyword>
<evidence type="ECO:0000313" key="3">
    <source>
        <dbReference type="Proteomes" id="UP000076722"/>
    </source>
</evidence>
<feature type="region of interest" description="Disordered" evidence="1">
    <location>
        <begin position="1"/>
        <end position="27"/>
    </location>
</feature>
<dbReference type="EMBL" id="KV419416">
    <property type="protein sequence ID" value="KZS91285.1"/>
    <property type="molecule type" value="Genomic_DNA"/>
</dbReference>
<protein>
    <submittedName>
        <fullName evidence="2">Uncharacterized protein</fullName>
    </submittedName>
</protein>
<proteinExistence type="predicted"/>
<dbReference type="Proteomes" id="UP000076722">
    <property type="component" value="Unassembled WGS sequence"/>
</dbReference>
<dbReference type="OrthoDB" id="3232239at2759"/>
<gene>
    <name evidence="2" type="ORF">SISNIDRAFT_551096</name>
</gene>
<sequence length="409" mass="45539">MRPTPSSSPRKRPTFSWTIGSKNASHNDSQGCLPVELYRPIVEALAWGSRNSTTSGRDMLNLSLTCRAFQTEAERVLYRDIEIIYGTKQSFLLSETVGARTAKYVSRLTIVNYGIAIPRSRFSFMKRREPLSVTIPFALMSGMRYLVLTRRPSPQTSEALRINGEVPEDHLLSLLSEQVPENTISSFRCTLPVSDATIKFLERQSSINILGLGVTDTPGVTNWETFRSPTFLPNLEAVRAVKIDNNLEALMLSHRVSGLVFESWVPSPPQWGGYACHITFLDLSAIPLSNNREVATFLQKAINVRFLLISSYNLQLQQETFALLSPLVHLWMLSVTIIPSSAKSGYFAALCRKYGTQVPSLQCVGINGAPRMSLHKTADATWEPRIRVGDGWVQQPDLGDQGFAADLDV</sequence>
<evidence type="ECO:0000256" key="1">
    <source>
        <dbReference type="SAM" id="MobiDB-lite"/>
    </source>
</evidence>